<organism evidence="1 2">
    <name type="scientific">Mytilus galloprovincialis</name>
    <name type="common">Mediterranean mussel</name>
    <dbReference type="NCBI Taxonomy" id="29158"/>
    <lineage>
        <taxon>Eukaryota</taxon>
        <taxon>Metazoa</taxon>
        <taxon>Spiralia</taxon>
        <taxon>Lophotrochozoa</taxon>
        <taxon>Mollusca</taxon>
        <taxon>Bivalvia</taxon>
        <taxon>Autobranchia</taxon>
        <taxon>Pteriomorphia</taxon>
        <taxon>Mytilida</taxon>
        <taxon>Mytiloidea</taxon>
        <taxon>Mytilidae</taxon>
        <taxon>Mytilinae</taxon>
        <taxon>Mytilus</taxon>
    </lineage>
</organism>
<dbReference type="AlphaFoldDB" id="A0A8B6BUY5"/>
<sequence>MFGDGRSCIMKITLYGLVFDRVFPVPQVDARVEEKNVTNPYKLQYLSGGEMQRMWHKMQEMGQDERRQVDNVTFCRNLWLARNSYKGYKSVDYFRRWPFQDKHYRA</sequence>
<dbReference type="EMBL" id="UYJE01000767">
    <property type="protein sequence ID" value="VDH96238.1"/>
    <property type="molecule type" value="Genomic_DNA"/>
</dbReference>
<evidence type="ECO:0000313" key="1">
    <source>
        <dbReference type="EMBL" id="VDH96238.1"/>
    </source>
</evidence>
<dbReference type="Proteomes" id="UP000596742">
    <property type="component" value="Unassembled WGS sequence"/>
</dbReference>
<reference evidence="1" key="1">
    <citation type="submission" date="2018-11" db="EMBL/GenBank/DDBJ databases">
        <authorList>
            <person name="Alioto T."/>
            <person name="Alioto T."/>
        </authorList>
    </citation>
    <scope>NUCLEOTIDE SEQUENCE</scope>
</reference>
<keyword evidence="2" id="KW-1185">Reference proteome</keyword>
<accession>A0A8B6BUY5</accession>
<gene>
    <name evidence="1" type="ORF">MGAL_10B023254</name>
</gene>
<proteinExistence type="predicted"/>
<comment type="caution">
    <text evidence="1">The sequence shown here is derived from an EMBL/GenBank/DDBJ whole genome shotgun (WGS) entry which is preliminary data.</text>
</comment>
<name>A0A8B6BUY5_MYTGA</name>
<protein>
    <submittedName>
        <fullName evidence="1">Uncharacterized protein</fullName>
    </submittedName>
</protein>
<evidence type="ECO:0000313" key="2">
    <source>
        <dbReference type="Proteomes" id="UP000596742"/>
    </source>
</evidence>